<gene>
    <name evidence="4" type="ORF">DPMN_153743</name>
</gene>
<proteinExistence type="predicted"/>
<name>A0A9D4FLC3_DREPO</name>
<evidence type="ECO:0000259" key="3">
    <source>
        <dbReference type="PROSITE" id="PS50175"/>
    </source>
</evidence>
<dbReference type="InterPro" id="IPR001969">
    <property type="entry name" value="Aspartic_peptidase_AS"/>
</dbReference>
<protein>
    <recommendedName>
        <fullName evidence="3">Peptidase A2 domain-containing protein</fullName>
    </recommendedName>
</protein>
<feature type="transmembrane region" description="Helical" evidence="2">
    <location>
        <begin position="315"/>
        <end position="339"/>
    </location>
</feature>
<organism evidence="4 5">
    <name type="scientific">Dreissena polymorpha</name>
    <name type="common">Zebra mussel</name>
    <name type="synonym">Mytilus polymorpha</name>
    <dbReference type="NCBI Taxonomy" id="45954"/>
    <lineage>
        <taxon>Eukaryota</taxon>
        <taxon>Metazoa</taxon>
        <taxon>Spiralia</taxon>
        <taxon>Lophotrochozoa</taxon>
        <taxon>Mollusca</taxon>
        <taxon>Bivalvia</taxon>
        <taxon>Autobranchia</taxon>
        <taxon>Heteroconchia</taxon>
        <taxon>Euheterodonta</taxon>
        <taxon>Imparidentia</taxon>
        <taxon>Neoheterodontei</taxon>
        <taxon>Myida</taxon>
        <taxon>Dreissenoidea</taxon>
        <taxon>Dreissenidae</taxon>
        <taxon>Dreissena</taxon>
    </lineage>
</organism>
<dbReference type="Pfam" id="PF13975">
    <property type="entry name" value="gag-asp_proteas"/>
    <property type="match status" value="1"/>
</dbReference>
<evidence type="ECO:0000313" key="4">
    <source>
        <dbReference type="EMBL" id="KAH3800116.1"/>
    </source>
</evidence>
<dbReference type="PROSITE" id="PS00141">
    <property type="entry name" value="ASP_PROTEASE"/>
    <property type="match status" value="1"/>
</dbReference>
<dbReference type="GO" id="GO:0006508">
    <property type="term" value="P:proteolysis"/>
    <property type="evidence" value="ECO:0007669"/>
    <property type="project" value="InterPro"/>
</dbReference>
<dbReference type="SUPFAM" id="SSF50630">
    <property type="entry name" value="Acid proteases"/>
    <property type="match status" value="1"/>
</dbReference>
<reference evidence="4" key="1">
    <citation type="journal article" date="2019" name="bioRxiv">
        <title>The Genome of the Zebra Mussel, Dreissena polymorpha: A Resource for Invasive Species Research.</title>
        <authorList>
            <person name="McCartney M.A."/>
            <person name="Auch B."/>
            <person name="Kono T."/>
            <person name="Mallez S."/>
            <person name="Zhang Y."/>
            <person name="Obille A."/>
            <person name="Becker A."/>
            <person name="Abrahante J.E."/>
            <person name="Garbe J."/>
            <person name="Badalamenti J.P."/>
            <person name="Herman A."/>
            <person name="Mangelson H."/>
            <person name="Liachko I."/>
            <person name="Sullivan S."/>
            <person name="Sone E.D."/>
            <person name="Koren S."/>
            <person name="Silverstein K.A.T."/>
            <person name="Beckman K.B."/>
            <person name="Gohl D.M."/>
        </authorList>
    </citation>
    <scope>NUCLEOTIDE SEQUENCE</scope>
    <source>
        <strain evidence="4">Duluth1</strain>
        <tissue evidence="4">Whole animal</tissue>
    </source>
</reference>
<evidence type="ECO:0000256" key="1">
    <source>
        <dbReference type="ARBA" id="ARBA00022801"/>
    </source>
</evidence>
<keyword evidence="5" id="KW-1185">Reference proteome</keyword>
<accession>A0A9D4FLC3</accession>
<dbReference type="CDD" id="cd05483">
    <property type="entry name" value="retropepsin_like_bacteria"/>
    <property type="match status" value="1"/>
</dbReference>
<keyword evidence="2" id="KW-1133">Transmembrane helix</keyword>
<dbReference type="Proteomes" id="UP000828390">
    <property type="component" value="Unassembled WGS sequence"/>
</dbReference>
<dbReference type="Gene3D" id="2.40.70.10">
    <property type="entry name" value="Acid Proteases"/>
    <property type="match status" value="1"/>
</dbReference>
<evidence type="ECO:0000313" key="5">
    <source>
        <dbReference type="Proteomes" id="UP000828390"/>
    </source>
</evidence>
<dbReference type="EMBL" id="JAIWYP010000007">
    <property type="protein sequence ID" value="KAH3800116.1"/>
    <property type="molecule type" value="Genomic_DNA"/>
</dbReference>
<dbReference type="PROSITE" id="PS50175">
    <property type="entry name" value="ASP_PROT_RETROV"/>
    <property type="match status" value="1"/>
</dbReference>
<reference evidence="4" key="2">
    <citation type="submission" date="2020-11" db="EMBL/GenBank/DDBJ databases">
        <authorList>
            <person name="McCartney M.A."/>
            <person name="Auch B."/>
            <person name="Kono T."/>
            <person name="Mallez S."/>
            <person name="Becker A."/>
            <person name="Gohl D.M."/>
            <person name="Silverstein K.A.T."/>
            <person name="Koren S."/>
            <person name="Bechman K.B."/>
            <person name="Herman A."/>
            <person name="Abrahante J.E."/>
            <person name="Garbe J."/>
        </authorList>
    </citation>
    <scope>NUCLEOTIDE SEQUENCE</scope>
    <source>
        <strain evidence="4">Duluth1</strain>
        <tissue evidence="4">Whole animal</tissue>
    </source>
</reference>
<dbReference type="InterPro" id="IPR021109">
    <property type="entry name" value="Peptidase_aspartic_dom_sf"/>
</dbReference>
<dbReference type="GO" id="GO:0004190">
    <property type="term" value="F:aspartic-type endopeptidase activity"/>
    <property type="evidence" value="ECO:0007669"/>
    <property type="project" value="InterPro"/>
</dbReference>
<sequence>MEPTKKGATGFKHAGGFSRVQREVLLEEVKNMVEGNEKRTEVSEVKADAACLGVKDGKVLSTGIYIKGLIGKTPVTFTADTGASRTVVSSRVYDQLSPEDKPVLKGSVKLQGAGGSPIRDRGIGIFSMTSGPVEVTKEAVVADIEDQVLLGLDVLAGGNGEQADIVLSKNVINLRGREIPLVQEGKMLRKVTVAEDVTVPALSEALVDIFVKSQDSSFEQSTVVKPKRERHVVADFLVKLSNPFTIGKQNSNLTHHAEQTIERGNDAQIKQCSGRFSLGYVGKEKKGQGDLLQKNVIQESISLGASQIVPVKRNWALYNLSLIVMVLTVFLKMVVFLLFGSKMANTASGSADSTSQDAKKFQTRVLKAHGVARKVSISLRQLNSSSSRNKETYEVKLSFNKFKKGDIVWCIHDTRQVGVNPKFEKTHEGPFVIVEKRSNVNFIIQLNPESQVRLVHHDKLKRYRGREKTKWIQSVLKKLNKIQKKQERA</sequence>
<keyword evidence="2" id="KW-0812">Transmembrane</keyword>
<dbReference type="InterPro" id="IPR034122">
    <property type="entry name" value="Retropepsin-like_bacterial"/>
</dbReference>
<evidence type="ECO:0000256" key="2">
    <source>
        <dbReference type="SAM" id="Phobius"/>
    </source>
</evidence>
<feature type="domain" description="Peptidase A2" evidence="3">
    <location>
        <begin position="75"/>
        <end position="154"/>
    </location>
</feature>
<keyword evidence="1" id="KW-0378">Hydrolase</keyword>
<dbReference type="InterPro" id="IPR001995">
    <property type="entry name" value="Peptidase_A2_cat"/>
</dbReference>
<comment type="caution">
    <text evidence="4">The sequence shown here is derived from an EMBL/GenBank/DDBJ whole genome shotgun (WGS) entry which is preliminary data.</text>
</comment>
<keyword evidence="2" id="KW-0472">Membrane</keyword>
<dbReference type="AlphaFoldDB" id="A0A9D4FLC3"/>